<dbReference type="OrthoDB" id="9781621at2"/>
<accession>A0A2U3D7F7</accession>
<evidence type="ECO:0000313" key="8">
    <source>
        <dbReference type="Proteomes" id="UP000245380"/>
    </source>
</evidence>
<name>A0A2U3D7F7_SULT2</name>
<evidence type="ECO:0000259" key="6">
    <source>
        <dbReference type="Pfam" id="PF07992"/>
    </source>
</evidence>
<feature type="domain" description="FAD/NAD(P)-binding" evidence="6">
    <location>
        <begin position="5"/>
        <end position="314"/>
    </location>
</feature>
<evidence type="ECO:0000256" key="3">
    <source>
        <dbReference type="ARBA" id="ARBA00022630"/>
    </source>
</evidence>
<dbReference type="PANTHER" id="PTHR42913:SF3">
    <property type="entry name" value="64 KDA MITOCHONDRIAL NADH DEHYDROGENASE (EUROFUNG)"/>
    <property type="match status" value="1"/>
</dbReference>
<dbReference type="PRINTS" id="PR00368">
    <property type="entry name" value="FADPNR"/>
</dbReference>
<dbReference type="InterPro" id="IPR051169">
    <property type="entry name" value="NADH-Q_oxidoreductase"/>
</dbReference>
<dbReference type="SUPFAM" id="SSF51905">
    <property type="entry name" value="FAD/NAD(P)-binding domain"/>
    <property type="match status" value="1"/>
</dbReference>
<dbReference type="EMBL" id="MPDK01000017">
    <property type="protein sequence ID" value="PWI57183.1"/>
    <property type="molecule type" value="Genomic_DNA"/>
</dbReference>
<protein>
    <recommendedName>
        <fullName evidence="6">FAD/NAD(P)-binding domain-containing protein</fullName>
    </recommendedName>
</protein>
<dbReference type="Pfam" id="PF07992">
    <property type="entry name" value="Pyr_redox_2"/>
    <property type="match status" value="1"/>
</dbReference>
<evidence type="ECO:0000256" key="5">
    <source>
        <dbReference type="ARBA" id="ARBA00023002"/>
    </source>
</evidence>
<organism evidence="7 8">
    <name type="scientific">Sulfoacidibacillus thermotolerans</name>
    <name type="common">Acidibacillus sulfuroxidans</name>
    <dbReference type="NCBI Taxonomy" id="1765684"/>
    <lineage>
        <taxon>Bacteria</taxon>
        <taxon>Bacillati</taxon>
        <taxon>Bacillota</taxon>
        <taxon>Bacilli</taxon>
        <taxon>Bacillales</taxon>
        <taxon>Alicyclobacillaceae</taxon>
        <taxon>Sulfoacidibacillus</taxon>
    </lineage>
</organism>
<sequence>MCMTSIVIAGAGYGGVMAGRKFEKAMQPFTLINKHSYHQFITWLHEAAGGRHRIDDYKVELSEVFRQSIVTQIKDEVTFIDRQQRKVIGKKGEYPYDYAMIALGSAPEFFGIKGLAEYSLQLRSIETARQIRTHIEQQFTAYREDQDETHLRIVVGGAGLTGIEFVGELMDWLPDLCDRLGIPNNRFEVQNIEAAPAILPALSENLQTKAKKILEEKGVRIRTNTKITKVEADAVYLESGEVVHAKTIVWTGGVRANPVLKNSGFTCDGRGRAKVNAYLQSIDDERVFVIGDCASFESAGRPLPPTAQLATQMGDVAATNLLALSKGEQMVHFQPKILGTLASLGRDVGVGFIAGMQTSGTPAGIAKELSKVKYLWQLGGLRMVTRNRRSLVREY</sequence>
<keyword evidence="4" id="KW-0274">FAD</keyword>
<dbReference type="GO" id="GO:0003955">
    <property type="term" value="F:NAD(P)H dehydrogenase (quinone) activity"/>
    <property type="evidence" value="ECO:0007669"/>
    <property type="project" value="TreeGrafter"/>
</dbReference>
<evidence type="ECO:0000313" key="7">
    <source>
        <dbReference type="EMBL" id="PWI57183.1"/>
    </source>
</evidence>
<gene>
    <name evidence="7" type="ORF">BM613_09960</name>
</gene>
<reference evidence="7 8" key="1">
    <citation type="submission" date="2016-11" db="EMBL/GenBank/DDBJ databases">
        <title>Comparative genomics of Acidibacillus ferroxidans species.</title>
        <authorList>
            <person name="Oliveira G."/>
            <person name="Nunes G."/>
            <person name="Oliveira R."/>
            <person name="Araujo F."/>
            <person name="Salim A."/>
            <person name="Scholte L."/>
            <person name="Morais D."/>
            <person name="Nancucheo I."/>
            <person name="Johnson D.B."/>
            <person name="Grail B."/>
            <person name="Bittencourt J."/>
            <person name="Valadares R."/>
        </authorList>
    </citation>
    <scope>NUCLEOTIDE SEQUENCE [LARGE SCALE GENOMIC DNA]</scope>
    <source>
        <strain evidence="7 8">Y002</strain>
    </source>
</reference>
<dbReference type="AlphaFoldDB" id="A0A2U3D7F7"/>
<comment type="caution">
    <text evidence="7">The sequence shown here is derived from an EMBL/GenBank/DDBJ whole genome shotgun (WGS) entry which is preliminary data.</text>
</comment>
<dbReference type="InterPro" id="IPR023753">
    <property type="entry name" value="FAD/NAD-binding_dom"/>
</dbReference>
<proteinExistence type="inferred from homology"/>
<dbReference type="Gene3D" id="3.50.50.100">
    <property type="match status" value="1"/>
</dbReference>
<dbReference type="PANTHER" id="PTHR42913">
    <property type="entry name" value="APOPTOSIS-INDUCING FACTOR 1"/>
    <property type="match status" value="1"/>
</dbReference>
<dbReference type="Proteomes" id="UP000245380">
    <property type="component" value="Unassembled WGS sequence"/>
</dbReference>
<comment type="similarity">
    <text evidence="2">Belongs to the NADH dehydrogenase family.</text>
</comment>
<dbReference type="GO" id="GO:0019646">
    <property type="term" value="P:aerobic electron transport chain"/>
    <property type="evidence" value="ECO:0007669"/>
    <property type="project" value="TreeGrafter"/>
</dbReference>
<dbReference type="InterPro" id="IPR036188">
    <property type="entry name" value="FAD/NAD-bd_sf"/>
</dbReference>
<comment type="cofactor">
    <cofactor evidence="1">
        <name>FAD</name>
        <dbReference type="ChEBI" id="CHEBI:57692"/>
    </cofactor>
</comment>
<keyword evidence="5" id="KW-0560">Oxidoreductase</keyword>
<evidence type="ECO:0000256" key="1">
    <source>
        <dbReference type="ARBA" id="ARBA00001974"/>
    </source>
</evidence>
<evidence type="ECO:0000256" key="4">
    <source>
        <dbReference type="ARBA" id="ARBA00022827"/>
    </source>
</evidence>
<keyword evidence="8" id="KW-1185">Reference proteome</keyword>
<keyword evidence="3" id="KW-0285">Flavoprotein</keyword>
<evidence type="ECO:0000256" key="2">
    <source>
        <dbReference type="ARBA" id="ARBA00005272"/>
    </source>
</evidence>